<organism evidence="2 3">
    <name type="scientific">Calothrix parasitica NIES-267</name>
    <dbReference type="NCBI Taxonomy" id="1973488"/>
    <lineage>
        <taxon>Bacteria</taxon>
        <taxon>Bacillati</taxon>
        <taxon>Cyanobacteriota</taxon>
        <taxon>Cyanophyceae</taxon>
        <taxon>Nostocales</taxon>
        <taxon>Calotrichaceae</taxon>
        <taxon>Calothrix</taxon>
    </lineage>
</organism>
<dbReference type="Proteomes" id="UP000218418">
    <property type="component" value="Chromosome"/>
</dbReference>
<dbReference type="AlphaFoldDB" id="A0A1Z4LZJ0"/>
<proteinExistence type="predicted"/>
<feature type="region of interest" description="Disordered" evidence="1">
    <location>
        <begin position="59"/>
        <end position="115"/>
    </location>
</feature>
<reference evidence="2 3" key="1">
    <citation type="submission" date="2017-06" db="EMBL/GenBank/DDBJ databases">
        <title>Genome sequencing of cyanobaciteial culture collection at National Institute for Environmental Studies (NIES).</title>
        <authorList>
            <person name="Hirose Y."/>
            <person name="Shimura Y."/>
            <person name="Fujisawa T."/>
            <person name="Nakamura Y."/>
            <person name="Kawachi M."/>
        </authorList>
    </citation>
    <scope>NUCLEOTIDE SEQUENCE [LARGE SCALE GENOMIC DNA]</scope>
    <source>
        <strain evidence="2 3">NIES-267</strain>
    </source>
</reference>
<keyword evidence="3" id="KW-1185">Reference proteome</keyword>
<accession>A0A1Z4LZJ0</accession>
<feature type="compositionally biased region" description="Basic and acidic residues" evidence="1">
    <location>
        <begin position="64"/>
        <end position="102"/>
    </location>
</feature>
<evidence type="ECO:0000256" key="1">
    <source>
        <dbReference type="SAM" id="MobiDB-lite"/>
    </source>
</evidence>
<feature type="compositionally biased region" description="Basic and acidic residues" evidence="1">
    <location>
        <begin position="155"/>
        <end position="180"/>
    </location>
</feature>
<sequence length="276" mass="30563">MMMNQCLNGSRTKNRCDSIDCYYLYFIMSETPKFDLSRIKLTNGMAKFKTNEIALPKNNFSDTTKADKVTGQKTETPDTAKADKITGQKAETPDTTKADKITGQETETPDTAKADKVIGQKAETPDTAKADKVIGQKAETPDTAKVDKVAIQKAETPDTAKADKVASQKIETPETAKADKPASQTTKLSNTDQKNIAESAKEIQKLLAPLQATYPTKSAYEKQVFVNKFREEIRKNFRVQELLTSGGVELIKILCEPLDIPVEMGEKWLKTAQNCR</sequence>
<dbReference type="EMBL" id="AP018227">
    <property type="protein sequence ID" value="BAY86643.1"/>
    <property type="molecule type" value="Genomic_DNA"/>
</dbReference>
<name>A0A1Z4LZJ0_9CYAN</name>
<evidence type="ECO:0000313" key="2">
    <source>
        <dbReference type="EMBL" id="BAY86643.1"/>
    </source>
</evidence>
<feature type="region of interest" description="Disordered" evidence="1">
    <location>
        <begin position="155"/>
        <end position="192"/>
    </location>
</feature>
<evidence type="ECO:0000313" key="3">
    <source>
        <dbReference type="Proteomes" id="UP000218418"/>
    </source>
</evidence>
<gene>
    <name evidence="2" type="ORF">NIES267_61540</name>
</gene>
<protein>
    <submittedName>
        <fullName evidence="2">Pentapeptide repeat protein</fullName>
    </submittedName>
</protein>
<feature type="compositionally biased region" description="Polar residues" evidence="1">
    <location>
        <begin position="182"/>
        <end position="192"/>
    </location>
</feature>